<keyword evidence="3" id="KW-1185">Reference proteome</keyword>
<organism evidence="2 3">
    <name type="scientific">Babesia gibsoni</name>
    <dbReference type="NCBI Taxonomy" id="33632"/>
    <lineage>
        <taxon>Eukaryota</taxon>
        <taxon>Sar</taxon>
        <taxon>Alveolata</taxon>
        <taxon>Apicomplexa</taxon>
        <taxon>Aconoidasida</taxon>
        <taxon>Piroplasmida</taxon>
        <taxon>Babesiidae</taxon>
        <taxon>Babesia</taxon>
    </lineage>
</organism>
<proteinExistence type="predicted"/>
<gene>
    <name evidence="2" type="ORF">BgAZ_402750</name>
</gene>
<accession>A0AAD8P855</accession>
<feature type="compositionally biased region" description="Polar residues" evidence="1">
    <location>
        <begin position="61"/>
        <end position="71"/>
    </location>
</feature>
<reference evidence="2" key="1">
    <citation type="submission" date="2023-08" db="EMBL/GenBank/DDBJ databases">
        <title>Draft sequence of the Babesia gibsoni genome.</title>
        <authorList>
            <person name="Yamagishi J.Y."/>
            <person name="Xuan X.X."/>
        </authorList>
    </citation>
    <scope>NUCLEOTIDE SEQUENCE</scope>
    <source>
        <strain evidence="2">Azabu</strain>
    </source>
</reference>
<dbReference type="Proteomes" id="UP001230268">
    <property type="component" value="Unassembled WGS sequence"/>
</dbReference>
<dbReference type="EMBL" id="JAVEPI010000004">
    <property type="protein sequence ID" value="KAK1442245.1"/>
    <property type="molecule type" value="Genomic_DNA"/>
</dbReference>
<evidence type="ECO:0000256" key="1">
    <source>
        <dbReference type="SAM" id="MobiDB-lite"/>
    </source>
</evidence>
<evidence type="ECO:0000313" key="3">
    <source>
        <dbReference type="Proteomes" id="UP001230268"/>
    </source>
</evidence>
<evidence type="ECO:0000313" key="2">
    <source>
        <dbReference type="EMBL" id="KAK1442245.1"/>
    </source>
</evidence>
<protein>
    <submittedName>
        <fullName evidence="2">Uncharacterized protein</fullName>
    </submittedName>
</protein>
<name>A0AAD8P855_BABGI</name>
<sequence>MGGPGLVNMALYGGMMFTYSKDVAKRKMKECKEKGTGGGGAGTPSGGSGTEGSQIPAAAEATSSGNSGQTTEGAKEKGEKESDEEQCSWMSPCCWLRKIGKWFFSSGGDGSGGNTNPSSDTT</sequence>
<feature type="compositionally biased region" description="Gly residues" evidence="1">
    <location>
        <begin position="36"/>
        <end position="50"/>
    </location>
</feature>
<comment type="caution">
    <text evidence="2">The sequence shown here is derived from an EMBL/GenBank/DDBJ whole genome shotgun (WGS) entry which is preliminary data.</text>
</comment>
<dbReference type="AlphaFoldDB" id="A0AAD8P855"/>
<feature type="region of interest" description="Disordered" evidence="1">
    <location>
        <begin position="29"/>
        <end position="88"/>
    </location>
</feature>